<protein>
    <submittedName>
        <fullName evidence="1">Uncharacterized protein</fullName>
    </submittedName>
</protein>
<organism evidence="1 2">
    <name type="scientific">Acanthoscelides obtectus</name>
    <name type="common">Bean weevil</name>
    <name type="synonym">Bruchus obtectus</name>
    <dbReference type="NCBI Taxonomy" id="200917"/>
    <lineage>
        <taxon>Eukaryota</taxon>
        <taxon>Metazoa</taxon>
        <taxon>Ecdysozoa</taxon>
        <taxon>Arthropoda</taxon>
        <taxon>Hexapoda</taxon>
        <taxon>Insecta</taxon>
        <taxon>Pterygota</taxon>
        <taxon>Neoptera</taxon>
        <taxon>Endopterygota</taxon>
        <taxon>Coleoptera</taxon>
        <taxon>Polyphaga</taxon>
        <taxon>Cucujiformia</taxon>
        <taxon>Chrysomeloidea</taxon>
        <taxon>Chrysomelidae</taxon>
        <taxon>Bruchinae</taxon>
        <taxon>Bruchini</taxon>
        <taxon>Acanthoscelides</taxon>
    </lineage>
</organism>
<keyword evidence="2" id="KW-1185">Reference proteome</keyword>
<dbReference type="EMBL" id="CAKOFQ010007417">
    <property type="protein sequence ID" value="CAH2000665.1"/>
    <property type="molecule type" value="Genomic_DNA"/>
</dbReference>
<dbReference type="Proteomes" id="UP001152888">
    <property type="component" value="Unassembled WGS sequence"/>
</dbReference>
<evidence type="ECO:0000313" key="1">
    <source>
        <dbReference type="EMBL" id="CAH2000665.1"/>
    </source>
</evidence>
<accession>A0A9P0LTM0</accession>
<comment type="caution">
    <text evidence="1">The sequence shown here is derived from an EMBL/GenBank/DDBJ whole genome shotgun (WGS) entry which is preliminary data.</text>
</comment>
<sequence>MMFVCDNTLFPQPVIDTFNLWGMRSVIEYYQNGESNETVKQKENGMNICMGVENIALLPISFDLNIPTL</sequence>
<proteinExistence type="predicted"/>
<reference evidence="1" key="1">
    <citation type="submission" date="2022-03" db="EMBL/GenBank/DDBJ databases">
        <authorList>
            <person name="Sayadi A."/>
        </authorList>
    </citation>
    <scope>NUCLEOTIDE SEQUENCE</scope>
</reference>
<evidence type="ECO:0000313" key="2">
    <source>
        <dbReference type="Proteomes" id="UP001152888"/>
    </source>
</evidence>
<name>A0A9P0LTM0_ACAOB</name>
<gene>
    <name evidence="1" type="ORF">ACAOBT_LOCUS25708</name>
</gene>
<dbReference type="AlphaFoldDB" id="A0A9P0LTM0"/>